<feature type="non-terminal residue" evidence="1">
    <location>
        <position position="1"/>
    </location>
</feature>
<keyword evidence="2" id="KW-1185">Reference proteome</keyword>
<reference evidence="1 2" key="1">
    <citation type="journal article" date="2020" name="Cell">
        <title>Large-Scale Comparative Analyses of Tick Genomes Elucidate Their Genetic Diversity and Vector Capacities.</title>
        <authorList>
            <consortium name="Tick Genome and Microbiome Consortium (TIGMIC)"/>
            <person name="Jia N."/>
            <person name="Wang J."/>
            <person name="Shi W."/>
            <person name="Du L."/>
            <person name="Sun Y."/>
            <person name="Zhan W."/>
            <person name="Jiang J.F."/>
            <person name="Wang Q."/>
            <person name="Zhang B."/>
            <person name="Ji P."/>
            <person name="Bell-Sakyi L."/>
            <person name="Cui X.M."/>
            <person name="Yuan T.T."/>
            <person name="Jiang B.G."/>
            <person name="Yang W.F."/>
            <person name="Lam T.T."/>
            <person name="Chang Q.C."/>
            <person name="Ding S.J."/>
            <person name="Wang X.J."/>
            <person name="Zhu J.G."/>
            <person name="Ruan X.D."/>
            <person name="Zhao L."/>
            <person name="Wei J.T."/>
            <person name="Ye R.Z."/>
            <person name="Que T.C."/>
            <person name="Du C.H."/>
            <person name="Zhou Y.H."/>
            <person name="Cheng J.X."/>
            <person name="Dai P.F."/>
            <person name="Guo W.B."/>
            <person name="Han X.H."/>
            <person name="Huang E.J."/>
            <person name="Li L.F."/>
            <person name="Wei W."/>
            <person name="Gao Y.C."/>
            <person name="Liu J.Z."/>
            <person name="Shao H.Z."/>
            <person name="Wang X."/>
            <person name="Wang C.C."/>
            <person name="Yang T.C."/>
            <person name="Huo Q.B."/>
            <person name="Li W."/>
            <person name="Chen H.Y."/>
            <person name="Chen S.E."/>
            <person name="Zhou L.G."/>
            <person name="Ni X.B."/>
            <person name="Tian J.H."/>
            <person name="Sheng Y."/>
            <person name="Liu T."/>
            <person name="Pan Y.S."/>
            <person name="Xia L.Y."/>
            <person name="Li J."/>
            <person name="Zhao F."/>
            <person name="Cao W.C."/>
        </authorList>
    </citation>
    <scope>NUCLEOTIDE SEQUENCE [LARGE SCALE GENOMIC DNA]</scope>
    <source>
        <strain evidence="1">Iper-2018</strain>
    </source>
</reference>
<sequence>RSLLTLTRIVVQGLRPHSVKQEIATLERFLVHRLRKVCLCPVWTQPQRSQTSMLPQEPSSVTNQ</sequence>
<gene>
    <name evidence="1" type="ORF">HPB47_026144</name>
</gene>
<protein>
    <submittedName>
        <fullName evidence="1">Uncharacterized protein</fullName>
    </submittedName>
</protein>
<evidence type="ECO:0000313" key="1">
    <source>
        <dbReference type="EMBL" id="KAG0426771.1"/>
    </source>
</evidence>
<comment type="caution">
    <text evidence="1">The sequence shown here is derived from an EMBL/GenBank/DDBJ whole genome shotgun (WGS) entry which is preliminary data.</text>
</comment>
<accession>A0AC60Q073</accession>
<dbReference type="EMBL" id="JABSTQ010009689">
    <property type="protein sequence ID" value="KAG0426771.1"/>
    <property type="molecule type" value="Genomic_DNA"/>
</dbReference>
<proteinExistence type="predicted"/>
<organism evidence="1 2">
    <name type="scientific">Ixodes persulcatus</name>
    <name type="common">Taiga tick</name>
    <dbReference type="NCBI Taxonomy" id="34615"/>
    <lineage>
        <taxon>Eukaryota</taxon>
        <taxon>Metazoa</taxon>
        <taxon>Ecdysozoa</taxon>
        <taxon>Arthropoda</taxon>
        <taxon>Chelicerata</taxon>
        <taxon>Arachnida</taxon>
        <taxon>Acari</taxon>
        <taxon>Parasitiformes</taxon>
        <taxon>Ixodida</taxon>
        <taxon>Ixodoidea</taxon>
        <taxon>Ixodidae</taxon>
        <taxon>Ixodinae</taxon>
        <taxon>Ixodes</taxon>
    </lineage>
</organism>
<name>A0AC60Q073_IXOPE</name>
<evidence type="ECO:0000313" key="2">
    <source>
        <dbReference type="Proteomes" id="UP000805193"/>
    </source>
</evidence>
<dbReference type="Proteomes" id="UP000805193">
    <property type="component" value="Unassembled WGS sequence"/>
</dbReference>